<dbReference type="PANTHER" id="PTHR47199">
    <property type="entry name" value="PHOTOSYSTEM II STABILITY/ASSEMBLY FACTOR HCF136, CHLOROPLASTIC"/>
    <property type="match status" value="1"/>
</dbReference>
<proteinExistence type="predicted"/>
<dbReference type="SUPFAM" id="SSF110296">
    <property type="entry name" value="Oligoxyloglucan reducing end-specific cellobiohydrolase"/>
    <property type="match status" value="1"/>
</dbReference>
<reference evidence="2 3" key="1">
    <citation type="submission" date="2024-06" db="EMBL/GenBank/DDBJ databases">
        <title>Genomic Encyclopedia of Type Strains, Phase IV (KMG-IV): sequencing the most valuable type-strain genomes for metagenomic binning, comparative biology and taxonomic classification.</title>
        <authorList>
            <person name="Goeker M."/>
        </authorList>
    </citation>
    <scope>NUCLEOTIDE SEQUENCE [LARGE SCALE GENOMIC DNA]</scope>
    <source>
        <strain evidence="2 3">DSM 29388</strain>
    </source>
</reference>
<evidence type="ECO:0000313" key="3">
    <source>
        <dbReference type="Proteomes" id="UP001549146"/>
    </source>
</evidence>
<gene>
    <name evidence="2" type="ORF">ABID46_002095</name>
</gene>
<feature type="signal peptide" evidence="1">
    <location>
        <begin position="1"/>
        <end position="18"/>
    </location>
</feature>
<dbReference type="InterPro" id="IPR015943">
    <property type="entry name" value="WD40/YVTN_repeat-like_dom_sf"/>
</dbReference>
<dbReference type="Gene3D" id="2.130.10.10">
    <property type="entry name" value="YVTN repeat-like/Quinoprotein amine dehydrogenase"/>
    <property type="match status" value="1"/>
</dbReference>
<evidence type="ECO:0000313" key="2">
    <source>
        <dbReference type="EMBL" id="MET3732506.1"/>
    </source>
</evidence>
<sequence length="340" mass="36996">MKKTLLLAMLILASFSFAQNVKIFNLDLPTVNYRGLSVVDDYVFWVSGNKGTIGFSLNGGKTMNWVNPSGFENRDFRDIEAIDYKTAIAVAVGEPGLIIKTTDSGKNWKIVYQDDEPGVFLDDLDFSKHNPQVGIAMGDPINNQPYVLATNDAGSTWNKINPDEMPKLANGEAYFAASGSNVQLINDQLFIAVTGGEKSNIILNTQPPTIVNLPKSDSSTAGANGMDYWASSKFGLIVGGDFSNPELSKHNLFIFELNEFNQPIVTKPETAPRGYKSGVAILSQVSAVSCGLGGVDVSDDKGKNWRNLTKTEFNTCKRSKRGNAVYLVGPHGRIGRLNQN</sequence>
<comment type="caution">
    <text evidence="2">The sequence shown here is derived from an EMBL/GenBank/DDBJ whole genome shotgun (WGS) entry which is preliminary data.</text>
</comment>
<dbReference type="PANTHER" id="PTHR47199:SF2">
    <property type="entry name" value="PHOTOSYSTEM II STABILITY_ASSEMBLY FACTOR HCF136, CHLOROPLASTIC"/>
    <property type="match status" value="1"/>
</dbReference>
<keyword evidence="1" id="KW-0732">Signal</keyword>
<dbReference type="RefSeq" id="WP_354509781.1">
    <property type="nucleotide sequence ID" value="NZ_JBEPMO010000013.1"/>
</dbReference>
<protein>
    <submittedName>
        <fullName evidence="2">Photosystem II stability/assembly factor-like uncharacterized protein</fullName>
    </submittedName>
</protein>
<organism evidence="2 3">
    <name type="scientific">Moheibacter stercoris</name>
    <dbReference type="NCBI Taxonomy" id="1628251"/>
    <lineage>
        <taxon>Bacteria</taxon>
        <taxon>Pseudomonadati</taxon>
        <taxon>Bacteroidota</taxon>
        <taxon>Flavobacteriia</taxon>
        <taxon>Flavobacteriales</taxon>
        <taxon>Weeksellaceae</taxon>
        <taxon>Moheibacter</taxon>
    </lineage>
</organism>
<dbReference type="Proteomes" id="UP001549146">
    <property type="component" value="Unassembled WGS sequence"/>
</dbReference>
<evidence type="ECO:0000256" key="1">
    <source>
        <dbReference type="SAM" id="SignalP"/>
    </source>
</evidence>
<dbReference type="EMBL" id="JBEPMO010000013">
    <property type="protein sequence ID" value="MET3732506.1"/>
    <property type="molecule type" value="Genomic_DNA"/>
</dbReference>
<accession>A0ABV2LVC1</accession>
<keyword evidence="3" id="KW-1185">Reference proteome</keyword>
<name>A0ABV2LVC1_9FLAO</name>
<feature type="chain" id="PRO_5047340209" evidence="1">
    <location>
        <begin position="19"/>
        <end position="340"/>
    </location>
</feature>